<evidence type="ECO:0000259" key="3">
    <source>
        <dbReference type="Pfam" id="PF00156"/>
    </source>
</evidence>
<comment type="similarity">
    <text evidence="2">Belongs to the ribose-phosphate pyrophosphokinase family.</text>
</comment>
<dbReference type="SMART" id="SM01400">
    <property type="entry name" value="Pribosyltran_N"/>
    <property type="match status" value="1"/>
</dbReference>
<feature type="domain" description="Ribose-phosphate pyrophosphokinase N-terminal" evidence="4">
    <location>
        <begin position="5"/>
        <end position="115"/>
    </location>
</feature>
<dbReference type="PANTHER" id="PTHR10210:SF41">
    <property type="entry name" value="RIBOSE-PHOSPHATE PYROPHOSPHOKINASE 1, CHLOROPLASTIC"/>
    <property type="match status" value="1"/>
</dbReference>
<dbReference type="PANTHER" id="PTHR10210">
    <property type="entry name" value="RIBOSE-PHOSPHATE DIPHOSPHOKINASE FAMILY MEMBER"/>
    <property type="match status" value="1"/>
</dbReference>
<organism evidence="5 6">
    <name type="scientific">Microbulbifer donghaiensis</name>
    <dbReference type="NCBI Taxonomy" id="494016"/>
    <lineage>
        <taxon>Bacteria</taxon>
        <taxon>Pseudomonadati</taxon>
        <taxon>Pseudomonadota</taxon>
        <taxon>Gammaproteobacteria</taxon>
        <taxon>Cellvibrionales</taxon>
        <taxon>Microbulbiferaceae</taxon>
        <taxon>Microbulbifer</taxon>
    </lineage>
</organism>
<dbReference type="Pfam" id="PF13793">
    <property type="entry name" value="Pribosyltran_N"/>
    <property type="match status" value="1"/>
</dbReference>
<accession>A0A1M5G1I0</accession>
<sequence length="301" mass="33087">MMPLLFSLDLTLPLFQPLCDGLPAEAGDLEYRHFPDGESYLRVGSEVIGRNCIVLADLSRADSQFLPLQFLAATLRELGARSVGLVAPYLCYMRQDRRFHTGEALTSRLFARWISQEMDWMITVDPHLHRYHSLAEIYSIPTRVLAGAPALAEWLSRRGEACLLVGPDAESRQWVEGIAAKSGLPFIVGRKERRGDRDVTVKLPDITNEQAALHSALIVDDVISSGHTILQTISELKSAGFSAIDCMSVHGIFAGDARQQLLNAGLRNLIVSNSIPGQSPAIDLSPLLLEPIHEMLASAHT</sequence>
<keyword evidence="5" id="KW-0808">Transferase</keyword>
<keyword evidence="6" id="KW-1185">Reference proteome</keyword>
<dbReference type="NCBIfam" id="NF005537">
    <property type="entry name" value="PRK07199.1"/>
    <property type="match status" value="1"/>
</dbReference>
<evidence type="ECO:0000256" key="1">
    <source>
        <dbReference type="ARBA" id="ARBA00022727"/>
    </source>
</evidence>
<dbReference type="EMBL" id="FQVA01000005">
    <property type="protein sequence ID" value="SHF97569.1"/>
    <property type="molecule type" value="Genomic_DNA"/>
</dbReference>
<dbReference type="InterPro" id="IPR000836">
    <property type="entry name" value="PRTase_dom"/>
</dbReference>
<dbReference type="AlphaFoldDB" id="A0A1M5G1I0"/>
<keyword evidence="5" id="KW-0418">Kinase</keyword>
<evidence type="ECO:0000313" key="6">
    <source>
        <dbReference type="Proteomes" id="UP000184170"/>
    </source>
</evidence>
<dbReference type="RefSeq" id="WP_073276713.1">
    <property type="nucleotide sequence ID" value="NZ_FQVA01000005.1"/>
</dbReference>
<dbReference type="GO" id="GO:0002189">
    <property type="term" value="C:ribose phosphate diphosphokinase complex"/>
    <property type="evidence" value="ECO:0007669"/>
    <property type="project" value="TreeGrafter"/>
</dbReference>
<evidence type="ECO:0000259" key="4">
    <source>
        <dbReference type="Pfam" id="PF13793"/>
    </source>
</evidence>
<gene>
    <name evidence="5" type="ORF">SAMN04487965_3047</name>
</gene>
<reference evidence="6" key="1">
    <citation type="submission" date="2016-11" db="EMBL/GenBank/DDBJ databases">
        <authorList>
            <person name="Varghese N."/>
            <person name="Submissions S."/>
        </authorList>
    </citation>
    <scope>NUCLEOTIDE SEQUENCE [LARGE SCALE GENOMIC DNA]</scope>
    <source>
        <strain evidence="6">CGMCC 1.7063</strain>
    </source>
</reference>
<dbReference type="Gene3D" id="3.40.50.2020">
    <property type="match status" value="2"/>
</dbReference>
<dbReference type="Pfam" id="PF00156">
    <property type="entry name" value="Pribosyltran"/>
    <property type="match status" value="1"/>
</dbReference>
<dbReference type="GO" id="GO:0000287">
    <property type="term" value="F:magnesium ion binding"/>
    <property type="evidence" value="ECO:0007669"/>
    <property type="project" value="InterPro"/>
</dbReference>
<dbReference type="GO" id="GO:0016301">
    <property type="term" value="F:kinase activity"/>
    <property type="evidence" value="ECO:0007669"/>
    <property type="project" value="UniProtKB-KW"/>
</dbReference>
<protein>
    <submittedName>
        <fullName evidence="5">Ribose-phosphate pyrophosphokinase</fullName>
    </submittedName>
</protein>
<dbReference type="CDD" id="cd06223">
    <property type="entry name" value="PRTases_typeI"/>
    <property type="match status" value="1"/>
</dbReference>
<dbReference type="GO" id="GO:0006164">
    <property type="term" value="P:purine nucleotide biosynthetic process"/>
    <property type="evidence" value="ECO:0007669"/>
    <property type="project" value="TreeGrafter"/>
</dbReference>
<evidence type="ECO:0000256" key="2">
    <source>
        <dbReference type="RuleBase" id="RU004324"/>
    </source>
</evidence>
<dbReference type="GO" id="GO:0004749">
    <property type="term" value="F:ribose phosphate diphosphokinase activity"/>
    <property type="evidence" value="ECO:0007669"/>
    <property type="project" value="TreeGrafter"/>
</dbReference>
<name>A0A1M5G1I0_9GAMM</name>
<evidence type="ECO:0000313" key="5">
    <source>
        <dbReference type="EMBL" id="SHF97569.1"/>
    </source>
</evidence>
<dbReference type="Proteomes" id="UP000184170">
    <property type="component" value="Unassembled WGS sequence"/>
</dbReference>
<dbReference type="InterPro" id="IPR005946">
    <property type="entry name" value="Rib-P_diPkinase"/>
</dbReference>
<feature type="domain" description="Phosphoribosyltransferase" evidence="3">
    <location>
        <begin position="144"/>
        <end position="250"/>
    </location>
</feature>
<dbReference type="InterPro" id="IPR029099">
    <property type="entry name" value="Pribosyltran_N"/>
</dbReference>
<dbReference type="NCBIfam" id="TIGR01251">
    <property type="entry name" value="ribP_PPkin"/>
    <property type="match status" value="1"/>
</dbReference>
<dbReference type="OrthoDB" id="324294at2"/>
<dbReference type="SUPFAM" id="SSF53271">
    <property type="entry name" value="PRTase-like"/>
    <property type="match status" value="2"/>
</dbReference>
<dbReference type="STRING" id="494016.SAMN04487965_3047"/>
<dbReference type="GO" id="GO:0006015">
    <property type="term" value="P:5-phosphoribose 1-diphosphate biosynthetic process"/>
    <property type="evidence" value="ECO:0007669"/>
    <property type="project" value="TreeGrafter"/>
</dbReference>
<dbReference type="InterPro" id="IPR029057">
    <property type="entry name" value="PRTase-like"/>
</dbReference>
<keyword evidence="1 2" id="KW-0545">Nucleotide biosynthesis</keyword>
<dbReference type="GO" id="GO:0005737">
    <property type="term" value="C:cytoplasm"/>
    <property type="evidence" value="ECO:0007669"/>
    <property type="project" value="TreeGrafter"/>
</dbReference>
<proteinExistence type="inferred from homology"/>